<reference evidence="5 6" key="1">
    <citation type="submission" date="2025-04" db="UniProtKB">
        <authorList>
            <consortium name="RefSeq"/>
        </authorList>
    </citation>
    <scope>IDENTIFICATION</scope>
</reference>
<feature type="chain" id="PRO_5044665524" evidence="3">
    <location>
        <begin position="26"/>
        <end position="450"/>
    </location>
</feature>
<evidence type="ECO:0000313" key="5">
    <source>
        <dbReference type="RefSeq" id="XP_022090097.1"/>
    </source>
</evidence>
<name>A0A8B7YA25_ACAPL</name>
<keyword evidence="2" id="KW-0472">Membrane</keyword>
<sequence length="450" mass="50180">MMMTMTMHWFLWLSVIGSHLRLASSGHLASPLAEVMPSANFTDFVDVTATSKYRAKSILSQANTSNETSVPSTLTETNVDLLNDTISENTTVGISTVQRTVAYIGERDETVDYKESGTSENHQRNPATPFQSPAFEPSTSSLRLQDSAKSTSTEASLVTASFTKTSIDDTSQKPTSQPEKLHTRVGTTSIFVNKNLQDILTPNSQFSKQRLYSSQHTTTVTLNVDTSSSSVPDTTPHHLEGLRVSEASTKTSLTTWKGNPSPKTSKNYELETALPVAKTTSSDFLTSLAKATTSTSRTQKVTEELTTADDRDSGDEESTHEETAYELSLRTRRVINHAALWITIGFVVVLVSYITVLVIYNRMRPDWQDSPHPYSRFENEPDDFQDSNENDMYFENQDLNEDHSQDENRRDFSQCVDPQDFPPCEGSHECLLYEDPSVMDDACSDFTYRG</sequence>
<feature type="transmembrane region" description="Helical" evidence="2">
    <location>
        <begin position="338"/>
        <end position="360"/>
    </location>
</feature>
<gene>
    <name evidence="5 6 7 8" type="primary">LOC110978985</name>
</gene>
<feature type="compositionally biased region" description="Basic and acidic residues" evidence="1">
    <location>
        <begin position="108"/>
        <end position="123"/>
    </location>
</feature>
<feature type="region of interest" description="Disordered" evidence="1">
    <location>
        <begin position="108"/>
        <end position="156"/>
    </location>
</feature>
<evidence type="ECO:0000313" key="8">
    <source>
        <dbReference type="RefSeq" id="XP_022090101.1"/>
    </source>
</evidence>
<dbReference type="RefSeq" id="XP_022090099.1">
    <property type="nucleotide sequence ID" value="XM_022234407.1"/>
</dbReference>
<keyword evidence="2" id="KW-1133">Transmembrane helix</keyword>
<dbReference type="OrthoDB" id="10438324at2759"/>
<dbReference type="KEGG" id="aplc:110978985"/>
<dbReference type="AlphaFoldDB" id="A0A8B7YA25"/>
<evidence type="ECO:0000256" key="3">
    <source>
        <dbReference type="SAM" id="SignalP"/>
    </source>
</evidence>
<feature type="compositionally biased region" description="Polar residues" evidence="1">
    <location>
        <begin position="246"/>
        <end position="266"/>
    </location>
</feature>
<keyword evidence="2" id="KW-0812">Transmembrane</keyword>
<evidence type="ECO:0000256" key="2">
    <source>
        <dbReference type="SAM" id="Phobius"/>
    </source>
</evidence>
<feature type="region of interest" description="Disordered" evidence="1">
    <location>
        <begin position="293"/>
        <end position="324"/>
    </location>
</feature>
<dbReference type="Proteomes" id="UP000694845">
    <property type="component" value="Unplaced"/>
</dbReference>
<feature type="region of interest" description="Disordered" evidence="1">
    <location>
        <begin position="245"/>
        <end position="266"/>
    </location>
</feature>
<protein>
    <submittedName>
        <fullName evidence="5 6">Uncharacterized protein LOC110978985 isoform X1</fullName>
    </submittedName>
</protein>
<organism evidence="4 6">
    <name type="scientific">Acanthaster planci</name>
    <name type="common">Crown-of-thorns starfish</name>
    <dbReference type="NCBI Taxonomy" id="133434"/>
    <lineage>
        <taxon>Eukaryota</taxon>
        <taxon>Metazoa</taxon>
        <taxon>Echinodermata</taxon>
        <taxon>Eleutherozoa</taxon>
        <taxon>Asterozoa</taxon>
        <taxon>Asteroidea</taxon>
        <taxon>Valvatacea</taxon>
        <taxon>Valvatida</taxon>
        <taxon>Acanthasteridae</taxon>
        <taxon>Acanthaster</taxon>
    </lineage>
</organism>
<feature type="compositionally biased region" description="Basic and acidic residues" evidence="1">
    <location>
        <begin position="300"/>
        <end position="311"/>
    </location>
</feature>
<dbReference type="RefSeq" id="XP_022090097.1">
    <property type="nucleotide sequence ID" value="XM_022234405.1"/>
</dbReference>
<evidence type="ECO:0000313" key="6">
    <source>
        <dbReference type="RefSeq" id="XP_022090099.1"/>
    </source>
</evidence>
<keyword evidence="4" id="KW-1185">Reference proteome</keyword>
<evidence type="ECO:0000256" key="1">
    <source>
        <dbReference type="SAM" id="MobiDB-lite"/>
    </source>
</evidence>
<feature type="compositionally biased region" description="Polar residues" evidence="1">
    <location>
        <begin position="124"/>
        <end position="156"/>
    </location>
</feature>
<dbReference type="GeneID" id="110978985"/>
<dbReference type="RefSeq" id="XP_022090100.1">
    <property type="nucleotide sequence ID" value="XM_022234408.1"/>
</dbReference>
<keyword evidence="3" id="KW-0732">Signal</keyword>
<evidence type="ECO:0000313" key="4">
    <source>
        <dbReference type="Proteomes" id="UP000694845"/>
    </source>
</evidence>
<accession>A0A8B7YA25</accession>
<dbReference type="RefSeq" id="XP_022090101.1">
    <property type="nucleotide sequence ID" value="XM_022234409.1"/>
</dbReference>
<feature type="signal peptide" evidence="3">
    <location>
        <begin position="1"/>
        <end position="25"/>
    </location>
</feature>
<evidence type="ECO:0000313" key="7">
    <source>
        <dbReference type="RefSeq" id="XP_022090100.1"/>
    </source>
</evidence>
<proteinExistence type="predicted"/>